<dbReference type="Gene3D" id="3.40.50.1820">
    <property type="entry name" value="alpha/beta hydrolase"/>
    <property type="match status" value="1"/>
</dbReference>
<sequence length="99" mass="11816">MKAKFICILNLNGTYFLLYDFIDYFDKDEATSLPRDKYLEIMNNIFGKVTQAEREAIIFRVALRNHRSEADEEIEFRCGVNRNSKFRNRSMRLTAHSRK</sequence>
<organism evidence="1 2">
    <name type="scientific">Ceratitis capitata</name>
    <name type="common">Mediterranean fruit fly</name>
    <name type="synonym">Tephritis capitata</name>
    <dbReference type="NCBI Taxonomy" id="7213"/>
    <lineage>
        <taxon>Eukaryota</taxon>
        <taxon>Metazoa</taxon>
        <taxon>Ecdysozoa</taxon>
        <taxon>Arthropoda</taxon>
        <taxon>Hexapoda</taxon>
        <taxon>Insecta</taxon>
        <taxon>Pterygota</taxon>
        <taxon>Neoptera</taxon>
        <taxon>Endopterygota</taxon>
        <taxon>Diptera</taxon>
        <taxon>Brachycera</taxon>
        <taxon>Muscomorpha</taxon>
        <taxon>Tephritoidea</taxon>
        <taxon>Tephritidae</taxon>
        <taxon>Ceratitis</taxon>
        <taxon>Ceratitis</taxon>
    </lineage>
</organism>
<gene>
    <name evidence="1" type="ORF">CCAP1982_LOCUS4067</name>
</gene>
<evidence type="ECO:0000313" key="1">
    <source>
        <dbReference type="EMBL" id="CAD6995348.1"/>
    </source>
</evidence>
<dbReference type="EMBL" id="CAJHJT010000001">
    <property type="protein sequence ID" value="CAD6995348.1"/>
    <property type="molecule type" value="Genomic_DNA"/>
</dbReference>
<protein>
    <submittedName>
        <fullName evidence="1">(Mediterranean fruit fly) hypothetical protein</fullName>
    </submittedName>
</protein>
<keyword evidence="2" id="KW-1185">Reference proteome</keyword>
<dbReference type="InterPro" id="IPR029058">
    <property type="entry name" value="AB_hydrolase_fold"/>
</dbReference>
<dbReference type="Proteomes" id="UP000606786">
    <property type="component" value="Unassembled WGS sequence"/>
</dbReference>
<proteinExistence type="predicted"/>
<accession>A0A811UAJ4</accession>
<reference evidence="1" key="1">
    <citation type="submission" date="2020-11" db="EMBL/GenBank/DDBJ databases">
        <authorList>
            <person name="Whitehead M."/>
        </authorList>
    </citation>
    <scope>NUCLEOTIDE SEQUENCE</scope>
    <source>
        <strain evidence="1">EGII</strain>
    </source>
</reference>
<evidence type="ECO:0000313" key="2">
    <source>
        <dbReference type="Proteomes" id="UP000606786"/>
    </source>
</evidence>
<name>A0A811UAJ4_CERCA</name>
<dbReference type="AlphaFoldDB" id="A0A811UAJ4"/>
<comment type="caution">
    <text evidence="1">The sequence shown here is derived from an EMBL/GenBank/DDBJ whole genome shotgun (WGS) entry which is preliminary data.</text>
</comment>